<dbReference type="SUPFAM" id="SSF56935">
    <property type="entry name" value="Porins"/>
    <property type="match status" value="1"/>
</dbReference>
<dbReference type="HOGENOM" id="CLU_017617_3_0_10"/>
<dbReference type="SUPFAM" id="SSF49464">
    <property type="entry name" value="Carboxypeptidase regulatory domain-like"/>
    <property type="match status" value="1"/>
</dbReference>
<dbReference type="STRING" id="1121098.HMPREF1534_00035"/>
<sequence length="764" mass="87469">MKKNVIKGTSICVLLFLVTATNLMAQHICGTVTDMQNQPIGFANIVLLSARDSSFIQGSISQEDGSFEIIAPSPNTYIIKVSSIGYQTTYQKTQNSKKEHIVLSNDTFILEGVVITAKRPDYQIKDGNLVTRIENSLLSKSGTGNDVLKHIPGIQEKEGKFTVFGKGTPIIYINGREIRDLSELDRLSSTEIRQVEVVTNPGARYKADAKAVIRIKTVRQSGDGIGIDIRSTWGQSENSRLNEQLNLNYRHNSLDIFGTFQYIHNEYLLTRRVTQDIFVDTLWQQKNIMKEASLYNNYKGELGMNYQINNNQSVGIRYSLYASPKDKVWYKAESEILANGDYYDHLLSSSNSVTVKKPSQQINAYYSATFGQLTIDFNADALWSKVRTTNEIEETSHKQASRMIQSTNKADNKLYAGKLLFSYPIAEGTFSFGSEYTHTHRYDLFANPQEILPTTDNHIKETHTGFFAEYNRFIKIAYLNIGLRYEHISSEHSYSNFFPNISLATQIGKFQTQLSYTTKIKRPFYNQLSSNMRYMNRFTYMSGNPDLKPETIHDLTLSGSYKWLQFMISYQREKDAILYITEQYKKNPAITTVTHRNFNRIDNFSAFLTASPAVGSWHPQLTVGVQKQWAKIEHNGETLQMDTPLFFCTLNNGIQLPYHWTLSTDINFQSKGDYQNIYMYQNVFMMNATLTKSFLNEHLSIHLQGIDLTHGRKDGNRIYNKHMNMDVANVSDSRELRFTIRYKFNTAKSKYKGKGAAAEEIKRL</sequence>
<organism evidence="3 4">
    <name type="scientific">Phocaeicola massiliensis B84634 = Timone 84634 = DSM 17679 = JCM 13223</name>
    <dbReference type="NCBI Taxonomy" id="1121098"/>
    <lineage>
        <taxon>Bacteria</taxon>
        <taxon>Pseudomonadati</taxon>
        <taxon>Bacteroidota</taxon>
        <taxon>Bacteroidia</taxon>
        <taxon>Bacteroidales</taxon>
        <taxon>Bacteroidaceae</taxon>
        <taxon>Phocaeicola</taxon>
    </lineage>
</organism>
<dbReference type="AlphaFoldDB" id="U6RQ70"/>
<name>U6RQ70_9BACT</name>
<evidence type="ECO:0000259" key="2">
    <source>
        <dbReference type="Pfam" id="PF14905"/>
    </source>
</evidence>
<dbReference type="RefSeq" id="WP_005935464.1">
    <property type="nucleotide sequence ID" value="NZ_KB890329.1"/>
</dbReference>
<dbReference type="PATRIC" id="fig|1121098.3.peg.36"/>
<accession>U6RQ70</accession>
<dbReference type="Pfam" id="PF14905">
    <property type="entry name" value="OMP_b-brl_3"/>
    <property type="match status" value="1"/>
</dbReference>
<feature type="domain" description="Outer membrane protein beta-barrel" evidence="2">
    <location>
        <begin position="373"/>
        <end position="742"/>
    </location>
</feature>
<dbReference type="EMBL" id="AQHY01000001">
    <property type="protein sequence ID" value="EOA58749.1"/>
    <property type="molecule type" value="Genomic_DNA"/>
</dbReference>
<dbReference type="InterPro" id="IPR041700">
    <property type="entry name" value="OMP_b-brl_3"/>
</dbReference>
<dbReference type="GeneID" id="60063878"/>
<dbReference type="Gene3D" id="2.60.40.1120">
    <property type="entry name" value="Carboxypeptidase-like, regulatory domain"/>
    <property type="match status" value="1"/>
</dbReference>
<evidence type="ECO:0000313" key="3">
    <source>
        <dbReference type="EMBL" id="EOA58749.1"/>
    </source>
</evidence>
<dbReference type="OrthoDB" id="905020at2"/>
<feature type="signal peptide" evidence="1">
    <location>
        <begin position="1"/>
        <end position="25"/>
    </location>
</feature>
<reference evidence="3 4" key="1">
    <citation type="submission" date="2013-04" db="EMBL/GenBank/DDBJ databases">
        <title>The Genome Sequence of Bacteroides massiliensis DSM 17679.</title>
        <authorList>
            <consortium name="The Broad Institute Genomics Platform"/>
            <person name="Earl A."/>
            <person name="Ward D."/>
            <person name="Feldgarden M."/>
            <person name="Gevers D."/>
            <person name="Martens E."/>
            <person name="Fenner L."/>
            <person name="Roux V."/>
            <person name="Mallet M.N."/>
            <person name="Raoult D."/>
            <person name="Walker B."/>
            <person name="Young S."/>
            <person name="Zeng Q."/>
            <person name="Gargeya S."/>
            <person name="Fitzgerald M."/>
            <person name="Haas B."/>
            <person name="Abouelleil A."/>
            <person name="Allen A.W."/>
            <person name="Alvarado L."/>
            <person name="Arachchi H.M."/>
            <person name="Berlin A.M."/>
            <person name="Chapman S.B."/>
            <person name="Gainer-Dewar J."/>
            <person name="Goldberg J."/>
            <person name="Griggs A."/>
            <person name="Gujja S."/>
            <person name="Hansen M."/>
            <person name="Howarth C."/>
            <person name="Imamovic A."/>
            <person name="Ireland A."/>
            <person name="Larimer J."/>
            <person name="McCowan C."/>
            <person name="Murphy C."/>
            <person name="Pearson M."/>
            <person name="Poon T.W."/>
            <person name="Priest M."/>
            <person name="Roberts A."/>
            <person name="Saif S."/>
            <person name="Shea T."/>
            <person name="Sisk P."/>
            <person name="Sykes S."/>
            <person name="Wortman J."/>
            <person name="Nusbaum C."/>
            <person name="Birren B."/>
        </authorList>
    </citation>
    <scope>NUCLEOTIDE SEQUENCE [LARGE SCALE GENOMIC DNA]</scope>
    <source>
        <strain evidence="4">B84634 / Timone 84634 / DSM 17679 / JCM 13223</strain>
    </source>
</reference>
<protein>
    <recommendedName>
        <fullName evidence="2">Outer membrane protein beta-barrel domain-containing protein</fullName>
    </recommendedName>
</protein>
<proteinExistence type="predicted"/>
<keyword evidence="4" id="KW-1185">Reference proteome</keyword>
<comment type="caution">
    <text evidence="3">The sequence shown here is derived from an EMBL/GenBank/DDBJ whole genome shotgun (WGS) entry which is preliminary data.</text>
</comment>
<keyword evidence="1" id="KW-0732">Signal</keyword>
<dbReference type="eggNOG" id="COG1629">
    <property type="taxonomic scope" value="Bacteria"/>
</dbReference>
<dbReference type="Proteomes" id="UP000017831">
    <property type="component" value="Unassembled WGS sequence"/>
</dbReference>
<dbReference type="InterPro" id="IPR008969">
    <property type="entry name" value="CarboxyPept-like_regulatory"/>
</dbReference>
<feature type="chain" id="PRO_5004679677" description="Outer membrane protein beta-barrel domain-containing protein" evidence="1">
    <location>
        <begin position="26"/>
        <end position="764"/>
    </location>
</feature>
<evidence type="ECO:0000256" key="1">
    <source>
        <dbReference type="SAM" id="SignalP"/>
    </source>
</evidence>
<gene>
    <name evidence="3" type="ORF">HMPREF1534_00035</name>
</gene>
<evidence type="ECO:0000313" key="4">
    <source>
        <dbReference type="Proteomes" id="UP000017831"/>
    </source>
</evidence>
<dbReference type="Pfam" id="PF13715">
    <property type="entry name" value="CarbopepD_reg_2"/>
    <property type="match status" value="1"/>
</dbReference>